<organism evidence="1 2">
    <name type="scientific">Phenylobacterium conjunctum</name>
    <dbReference type="NCBI Taxonomy" id="1298959"/>
    <lineage>
        <taxon>Bacteria</taxon>
        <taxon>Pseudomonadati</taxon>
        <taxon>Pseudomonadota</taxon>
        <taxon>Alphaproteobacteria</taxon>
        <taxon>Caulobacterales</taxon>
        <taxon>Caulobacteraceae</taxon>
        <taxon>Phenylobacterium</taxon>
    </lineage>
</organism>
<reference evidence="2" key="1">
    <citation type="journal article" date="2019" name="Int. J. Syst. Evol. Microbiol.">
        <title>The Global Catalogue of Microorganisms (GCM) 10K type strain sequencing project: providing services to taxonomists for standard genome sequencing and annotation.</title>
        <authorList>
            <consortium name="The Broad Institute Genomics Platform"/>
            <consortium name="The Broad Institute Genome Sequencing Center for Infectious Disease"/>
            <person name="Wu L."/>
            <person name="Ma J."/>
        </authorList>
    </citation>
    <scope>NUCLEOTIDE SEQUENCE [LARGE SCALE GENOMIC DNA]</scope>
    <source>
        <strain evidence="2">CCUG 55074</strain>
    </source>
</reference>
<proteinExistence type="predicted"/>
<keyword evidence="2" id="KW-1185">Reference proteome</keyword>
<gene>
    <name evidence="1" type="ORF">ACFQ27_03835</name>
</gene>
<evidence type="ECO:0000313" key="1">
    <source>
        <dbReference type="EMBL" id="MFD1189699.1"/>
    </source>
</evidence>
<dbReference type="RefSeq" id="WP_377352607.1">
    <property type="nucleotide sequence ID" value="NZ_JBHTLQ010000006.1"/>
</dbReference>
<name>A0ABW3SXQ2_9CAUL</name>
<sequence length="76" mass="8351">MTTCKTCQHREGAPVSSEGECFGAPPPVIVLDGEPVRVRPIMCATDRACSLYRIHEILIGHDARPQPQGQTNDHQQ</sequence>
<accession>A0ABW3SXQ2</accession>
<dbReference type="Proteomes" id="UP001597216">
    <property type="component" value="Unassembled WGS sequence"/>
</dbReference>
<dbReference type="EMBL" id="JBHTLQ010000006">
    <property type="protein sequence ID" value="MFD1189699.1"/>
    <property type="molecule type" value="Genomic_DNA"/>
</dbReference>
<protein>
    <submittedName>
        <fullName evidence="1">Uncharacterized protein</fullName>
    </submittedName>
</protein>
<evidence type="ECO:0000313" key="2">
    <source>
        <dbReference type="Proteomes" id="UP001597216"/>
    </source>
</evidence>
<comment type="caution">
    <text evidence="1">The sequence shown here is derived from an EMBL/GenBank/DDBJ whole genome shotgun (WGS) entry which is preliminary data.</text>
</comment>